<evidence type="ECO:0000313" key="2">
    <source>
        <dbReference type="EMBL" id="EEE62972.1"/>
    </source>
</evidence>
<protein>
    <submittedName>
        <fullName evidence="2">Uncharacterized protein</fullName>
    </submittedName>
</protein>
<sequence>MEMKGSVDEGHFGKDTVQSAPSISNSQRLKGGKQAWVKVGSSVEHADATDSTMDVAGSGILTSTDI</sequence>
<evidence type="ECO:0000256" key="1">
    <source>
        <dbReference type="SAM" id="MobiDB-lite"/>
    </source>
</evidence>
<feature type="compositionally biased region" description="Basic and acidic residues" evidence="1">
    <location>
        <begin position="1"/>
        <end position="14"/>
    </location>
</feature>
<feature type="compositionally biased region" description="Polar residues" evidence="1">
    <location>
        <begin position="16"/>
        <end position="28"/>
    </location>
</feature>
<dbReference type="EMBL" id="CM000142">
    <property type="protein sequence ID" value="EEE62972.1"/>
    <property type="molecule type" value="Genomic_DNA"/>
</dbReference>
<dbReference type="Proteomes" id="UP000007752">
    <property type="component" value="Chromosome 5"/>
</dbReference>
<reference evidence="2" key="1">
    <citation type="journal article" date="2005" name="PLoS Biol.">
        <title>The genomes of Oryza sativa: a history of duplications.</title>
        <authorList>
            <person name="Yu J."/>
            <person name="Wang J."/>
            <person name="Lin W."/>
            <person name="Li S."/>
            <person name="Li H."/>
            <person name="Zhou J."/>
            <person name="Ni P."/>
            <person name="Dong W."/>
            <person name="Hu S."/>
            <person name="Zeng C."/>
            <person name="Zhang J."/>
            <person name="Zhang Y."/>
            <person name="Li R."/>
            <person name="Xu Z."/>
            <person name="Li S."/>
            <person name="Li X."/>
            <person name="Zheng H."/>
            <person name="Cong L."/>
            <person name="Lin L."/>
            <person name="Yin J."/>
            <person name="Geng J."/>
            <person name="Li G."/>
            <person name="Shi J."/>
            <person name="Liu J."/>
            <person name="Lv H."/>
            <person name="Li J."/>
            <person name="Wang J."/>
            <person name="Deng Y."/>
            <person name="Ran L."/>
            <person name="Shi X."/>
            <person name="Wang X."/>
            <person name="Wu Q."/>
            <person name="Li C."/>
            <person name="Ren X."/>
            <person name="Wang J."/>
            <person name="Wang X."/>
            <person name="Li D."/>
            <person name="Liu D."/>
            <person name="Zhang X."/>
            <person name="Ji Z."/>
            <person name="Zhao W."/>
            <person name="Sun Y."/>
            <person name="Zhang Z."/>
            <person name="Bao J."/>
            <person name="Han Y."/>
            <person name="Dong L."/>
            <person name="Ji J."/>
            <person name="Chen P."/>
            <person name="Wu S."/>
            <person name="Liu J."/>
            <person name="Xiao Y."/>
            <person name="Bu D."/>
            <person name="Tan J."/>
            <person name="Yang L."/>
            <person name="Ye C."/>
            <person name="Zhang J."/>
            <person name="Xu J."/>
            <person name="Zhou Y."/>
            <person name="Yu Y."/>
            <person name="Zhang B."/>
            <person name="Zhuang S."/>
            <person name="Wei H."/>
            <person name="Liu B."/>
            <person name="Lei M."/>
            <person name="Yu H."/>
            <person name="Li Y."/>
            <person name="Xu H."/>
            <person name="Wei S."/>
            <person name="He X."/>
            <person name="Fang L."/>
            <person name="Zhang Z."/>
            <person name="Zhang Y."/>
            <person name="Huang X."/>
            <person name="Su Z."/>
            <person name="Tong W."/>
            <person name="Li J."/>
            <person name="Tong Z."/>
            <person name="Li S."/>
            <person name="Ye J."/>
            <person name="Wang L."/>
            <person name="Fang L."/>
            <person name="Lei T."/>
            <person name="Chen C."/>
            <person name="Chen H."/>
            <person name="Xu Z."/>
            <person name="Li H."/>
            <person name="Huang H."/>
            <person name="Zhang F."/>
            <person name="Xu H."/>
            <person name="Li N."/>
            <person name="Zhao C."/>
            <person name="Li S."/>
            <person name="Dong L."/>
            <person name="Huang Y."/>
            <person name="Li L."/>
            <person name="Xi Y."/>
            <person name="Qi Q."/>
            <person name="Li W."/>
            <person name="Zhang B."/>
            <person name="Hu W."/>
            <person name="Zhang Y."/>
            <person name="Tian X."/>
            <person name="Jiao Y."/>
            <person name="Liang X."/>
            <person name="Jin J."/>
            <person name="Gao L."/>
            <person name="Zheng W."/>
            <person name="Hao B."/>
            <person name="Liu S."/>
            <person name="Wang W."/>
            <person name="Yuan L."/>
            <person name="Cao M."/>
            <person name="McDermott J."/>
            <person name="Samudrala R."/>
            <person name="Wang J."/>
            <person name="Wong G.K."/>
            <person name="Yang H."/>
        </authorList>
    </citation>
    <scope>NUCLEOTIDE SEQUENCE [LARGE SCALE GENOMIC DNA]</scope>
</reference>
<proteinExistence type="predicted"/>
<organism evidence="2">
    <name type="scientific">Oryza sativa subsp. japonica</name>
    <name type="common">Rice</name>
    <dbReference type="NCBI Taxonomy" id="39947"/>
    <lineage>
        <taxon>Eukaryota</taxon>
        <taxon>Viridiplantae</taxon>
        <taxon>Streptophyta</taxon>
        <taxon>Embryophyta</taxon>
        <taxon>Tracheophyta</taxon>
        <taxon>Spermatophyta</taxon>
        <taxon>Magnoliopsida</taxon>
        <taxon>Liliopsida</taxon>
        <taxon>Poales</taxon>
        <taxon>Poaceae</taxon>
        <taxon>BOP clade</taxon>
        <taxon>Oryzoideae</taxon>
        <taxon>Oryzeae</taxon>
        <taxon>Oryzinae</taxon>
        <taxon>Oryza</taxon>
        <taxon>Oryza sativa</taxon>
    </lineage>
</organism>
<feature type="region of interest" description="Disordered" evidence="1">
    <location>
        <begin position="1"/>
        <end position="66"/>
    </location>
</feature>
<gene>
    <name evidence="2" type="ORF">OsJ_17779</name>
</gene>
<accession>B9FJL6</accession>
<reference evidence="2" key="2">
    <citation type="submission" date="2008-12" db="EMBL/GenBank/DDBJ databases">
        <title>Improved gene annotation of the rice (Oryza sativa) genomes.</title>
        <authorList>
            <person name="Wang J."/>
            <person name="Li R."/>
            <person name="Fan W."/>
            <person name="Huang Q."/>
            <person name="Zhang J."/>
            <person name="Zhou Y."/>
            <person name="Hu Y."/>
            <person name="Zi S."/>
            <person name="Li J."/>
            <person name="Ni P."/>
            <person name="Zheng H."/>
            <person name="Zhang Y."/>
            <person name="Zhao M."/>
            <person name="Hao Q."/>
            <person name="McDermott J."/>
            <person name="Samudrala R."/>
            <person name="Kristiansen K."/>
            <person name="Wong G.K.-S."/>
        </authorList>
    </citation>
    <scope>NUCLEOTIDE SEQUENCE</scope>
</reference>
<dbReference type="AlphaFoldDB" id="B9FJL6"/>
<name>B9FJL6_ORYSJ</name>